<dbReference type="Proteomes" id="UP000777482">
    <property type="component" value="Unassembled WGS sequence"/>
</dbReference>
<keyword evidence="3" id="KW-1185">Reference proteome</keyword>
<dbReference type="AlphaFoldDB" id="A0A9P6W1N5"/>
<gene>
    <name evidence="2" type="ORF">C6P46_003528</name>
</gene>
<feature type="region of interest" description="Disordered" evidence="1">
    <location>
        <begin position="637"/>
        <end position="662"/>
    </location>
</feature>
<sequence>MGTRVEAEDEVAARSRVLSEHRQLVSLVRYETVLGSPLPEPAHKLKSVYTIAEDILSKTLRCLNRGSVTRTSDLVKISDWLGQRYTALKAAADTGTALPFDILLLGLIPLNLPLLLEDFGVHMRSGDVSLAGKNLEKARALAEKTYETQRGASGQYFQWLEQTDRLHILASQQYMPEHVTQRFDALKKRLVAQYRYAEALNMVEYWTMERMIERTNNTLHAARHCSTQVFTPGSTLEKLSSNPADPAYFYTFPVPWASPQPQSTLLLPHASLQPQQPLATSGPLSIHGAVNLAAYRWAPGLGPHHGNHSLGLAMPDQWRENVKEAAKGLLDLRLPPKDQHTPAVHQLGVSGPQKAVVNSVAKAWLQSVDSPFLAEAASEHSVHLQFWLQARESAIKGKLQHHGALYFDALMLGIDQQDHHPTINNEMQCLREARGDVLRRGDFNSHLSSGRTQHIEKVLNEISVKTRKYILPHHLAHDQSQVVQKWEEDFDKLVSEFDSLPLIVQYGIKELAYFYRSQFDRLMVKANPTAQAHTNMLPIEERQAYCTKILVLLRDWTPMILLQRIHITVEMAKECATLMTSDDISLEAKSSQPNVPAYFQPLSLPPASPNWTWRDNATVTEVARACLAAAPVHQVVTPPFASRPPPHSRNQGPGLPSSPMLPSFAETFGDLPLLGHATQALHSQVQQWRTSDPALYRIRGNNNHPPESGHEHALGQGPRIGRRAALQYRIDANRWQAQAMRRWGAQHQSSGTE</sequence>
<accession>A0A9P6W1N5</accession>
<protein>
    <submittedName>
        <fullName evidence="2">Uncharacterized protein</fullName>
    </submittedName>
</protein>
<evidence type="ECO:0000313" key="2">
    <source>
        <dbReference type="EMBL" id="KAG0662135.1"/>
    </source>
</evidence>
<feature type="compositionally biased region" description="Low complexity" evidence="1">
    <location>
        <begin position="652"/>
        <end position="662"/>
    </location>
</feature>
<dbReference type="EMBL" id="PUHQ01000029">
    <property type="protein sequence ID" value="KAG0662135.1"/>
    <property type="molecule type" value="Genomic_DNA"/>
</dbReference>
<dbReference type="OrthoDB" id="10654735at2759"/>
<comment type="caution">
    <text evidence="2">The sequence shown here is derived from an EMBL/GenBank/DDBJ whole genome shotgun (WGS) entry which is preliminary data.</text>
</comment>
<feature type="region of interest" description="Disordered" evidence="1">
    <location>
        <begin position="696"/>
        <end position="718"/>
    </location>
</feature>
<name>A0A9P6W1N5_RHOMI</name>
<reference evidence="2 3" key="1">
    <citation type="submission" date="2020-11" db="EMBL/GenBank/DDBJ databases">
        <title>Kefir isolates.</title>
        <authorList>
            <person name="Marcisauskas S."/>
            <person name="Kim Y."/>
            <person name="Blasche S."/>
        </authorList>
    </citation>
    <scope>NUCLEOTIDE SEQUENCE [LARGE SCALE GENOMIC DNA]</scope>
    <source>
        <strain evidence="2 3">KR</strain>
    </source>
</reference>
<evidence type="ECO:0000313" key="3">
    <source>
        <dbReference type="Proteomes" id="UP000777482"/>
    </source>
</evidence>
<proteinExistence type="predicted"/>
<evidence type="ECO:0000256" key="1">
    <source>
        <dbReference type="SAM" id="MobiDB-lite"/>
    </source>
</evidence>
<organism evidence="2 3">
    <name type="scientific">Rhodotorula mucilaginosa</name>
    <name type="common">Yeast</name>
    <name type="synonym">Rhodotorula rubra</name>
    <dbReference type="NCBI Taxonomy" id="5537"/>
    <lineage>
        <taxon>Eukaryota</taxon>
        <taxon>Fungi</taxon>
        <taxon>Dikarya</taxon>
        <taxon>Basidiomycota</taxon>
        <taxon>Pucciniomycotina</taxon>
        <taxon>Microbotryomycetes</taxon>
        <taxon>Sporidiobolales</taxon>
        <taxon>Sporidiobolaceae</taxon>
        <taxon>Rhodotorula</taxon>
    </lineage>
</organism>